<proteinExistence type="predicted"/>
<dbReference type="RefSeq" id="WP_123609885.1">
    <property type="nucleotide sequence ID" value="NZ_RJVG01000007.1"/>
</dbReference>
<comment type="caution">
    <text evidence="3">The sequence shown here is derived from an EMBL/GenBank/DDBJ whole genome shotgun (WGS) entry which is preliminary data.</text>
</comment>
<keyword evidence="1" id="KW-1133">Transmembrane helix</keyword>
<dbReference type="EMBL" id="RJVG01000007">
    <property type="protein sequence ID" value="ROR27189.1"/>
    <property type="molecule type" value="Genomic_DNA"/>
</dbReference>
<keyword evidence="1" id="KW-0472">Membrane</keyword>
<dbReference type="Pfam" id="PF13349">
    <property type="entry name" value="DUF4097"/>
    <property type="match status" value="1"/>
</dbReference>
<evidence type="ECO:0000259" key="2">
    <source>
        <dbReference type="Pfam" id="PF13349"/>
    </source>
</evidence>
<name>A0A3N1XKE3_9FIRM</name>
<feature type="transmembrane region" description="Helical" evidence="1">
    <location>
        <begin position="12"/>
        <end position="36"/>
    </location>
</feature>
<evidence type="ECO:0000256" key="1">
    <source>
        <dbReference type="SAM" id="Phobius"/>
    </source>
</evidence>
<dbReference type="OrthoDB" id="1936592at2"/>
<protein>
    <submittedName>
        <fullName evidence="3">Putative adhesin</fullName>
    </submittedName>
</protein>
<gene>
    <name evidence="3" type="ORF">EDD66_107103</name>
</gene>
<keyword evidence="4" id="KW-1185">Reference proteome</keyword>
<sequence>MKSFYKVCAKVALGLIGIGIILTIIGITSGASWYSLNVGPFRIHDRIINRDNNNNNINDNNSNNSSDSLKETYSGVKSVDIDIHYGEVLIKKGEEFAIESKNISRNNLKSYMDGDTWRVEDKSNYNINFFGIHIGNDGIDINNRKSSITIFIPENFNGEKINISLGAGEIEIDEISGDEVTFDVGAGRMQVNKLVAYKEADLTVGAGKINIDNIQAEETDIECGMGNITIKGVIAGDSNVECGVGQISMYLDGQEEDYNYYIDSGVGNVIINDDEYTFTSSTKKVNDNAEFDFNINCGVGNVTIKVD</sequence>
<dbReference type="AlphaFoldDB" id="A0A3N1XKE3"/>
<evidence type="ECO:0000313" key="4">
    <source>
        <dbReference type="Proteomes" id="UP000273083"/>
    </source>
</evidence>
<organism evidence="3 4">
    <name type="scientific">Mobilisporobacter senegalensis</name>
    <dbReference type="NCBI Taxonomy" id="1329262"/>
    <lineage>
        <taxon>Bacteria</taxon>
        <taxon>Bacillati</taxon>
        <taxon>Bacillota</taxon>
        <taxon>Clostridia</taxon>
        <taxon>Lachnospirales</taxon>
        <taxon>Lachnospiraceae</taxon>
        <taxon>Mobilisporobacter</taxon>
    </lineage>
</organism>
<feature type="domain" description="DUF4097" evidence="2">
    <location>
        <begin position="77"/>
        <end position="282"/>
    </location>
</feature>
<keyword evidence="1" id="KW-0812">Transmembrane</keyword>
<accession>A0A3N1XKE3</accession>
<dbReference type="InterPro" id="IPR025164">
    <property type="entry name" value="Toastrack_DUF4097"/>
</dbReference>
<dbReference type="Proteomes" id="UP000273083">
    <property type="component" value="Unassembled WGS sequence"/>
</dbReference>
<evidence type="ECO:0000313" key="3">
    <source>
        <dbReference type="EMBL" id="ROR27189.1"/>
    </source>
</evidence>
<reference evidence="3 4" key="1">
    <citation type="submission" date="2018-11" db="EMBL/GenBank/DDBJ databases">
        <title>Genomic Encyclopedia of Type Strains, Phase IV (KMG-IV): sequencing the most valuable type-strain genomes for metagenomic binning, comparative biology and taxonomic classification.</title>
        <authorList>
            <person name="Goeker M."/>
        </authorList>
    </citation>
    <scope>NUCLEOTIDE SEQUENCE [LARGE SCALE GENOMIC DNA]</scope>
    <source>
        <strain evidence="3 4">DSM 26537</strain>
    </source>
</reference>